<dbReference type="HOGENOM" id="CLU_013929_2_0_1"/>
<feature type="non-terminal residue" evidence="2">
    <location>
        <position position="263"/>
    </location>
</feature>
<dbReference type="PANTHER" id="PTHR19303">
    <property type="entry name" value="TRANSPOSON"/>
    <property type="match status" value="1"/>
</dbReference>
<dbReference type="GO" id="GO:0003677">
    <property type="term" value="F:DNA binding"/>
    <property type="evidence" value="ECO:0007669"/>
    <property type="project" value="TreeGrafter"/>
</dbReference>
<dbReference type="Proteomes" id="UP000053647">
    <property type="component" value="Unassembled WGS sequence"/>
</dbReference>
<dbReference type="InterPro" id="IPR050863">
    <property type="entry name" value="CenT-Element_Derived"/>
</dbReference>
<name>A0A0C9SLL9_PAXIN</name>
<dbReference type="Gene3D" id="3.30.420.10">
    <property type="entry name" value="Ribonuclease H-like superfamily/Ribonuclease H"/>
    <property type="match status" value="1"/>
</dbReference>
<dbReference type="InterPro" id="IPR036397">
    <property type="entry name" value="RNaseH_sf"/>
</dbReference>
<protein>
    <recommendedName>
        <fullName evidence="1">DDE-1 domain-containing protein</fullName>
    </recommendedName>
</protein>
<accession>A0A0C9SLL9</accession>
<dbReference type="GO" id="GO:0005634">
    <property type="term" value="C:nucleus"/>
    <property type="evidence" value="ECO:0007669"/>
    <property type="project" value="TreeGrafter"/>
</dbReference>
<evidence type="ECO:0000259" key="1">
    <source>
        <dbReference type="Pfam" id="PF03184"/>
    </source>
</evidence>
<dbReference type="AlphaFoldDB" id="A0A0C9SLL9"/>
<evidence type="ECO:0000313" key="3">
    <source>
        <dbReference type="Proteomes" id="UP000053647"/>
    </source>
</evidence>
<dbReference type="EMBL" id="KN821632">
    <property type="protein sequence ID" value="KIJ04654.1"/>
    <property type="molecule type" value="Genomic_DNA"/>
</dbReference>
<dbReference type="PANTHER" id="PTHR19303:SF74">
    <property type="entry name" value="POGO TRANSPOSABLE ELEMENT WITH KRAB DOMAIN"/>
    <property type="match status" value="1"/>
</dbReference>
<dbReference type="Pfam" id="PF03184">
    <property type="entry name" value="DDE_1"/>
    <property type="match status" value="1"/>
</dbReference>
<dbReference type="OrthoDB" id="3265672at2759"/>
<feature type="domain" description="DDE-1" evidence="1">
    <location>
        <begin position="112"/>
        <end position="252"/>
    </location>
</feature>
<reference evidence="2 3" key="1">
    <citation type="submission" date="2014-06" db="EMBL/GenBank/DDBJ databases">
        <authorList>
            <consortium name="DOE Joint Genome Institute"/>
            <person name="Kuo A."/>
            <person name="Kohler A."/>
            <person name="Nagy L.G."/>
            <person name="Floudas D."/>
            <person name="Copeland A."/>
            <person name="Barry K.W."/>
            <person name="Cichocki N."/>
            <person name="Veneault-Fourrey C."/>
            <person name="LaButti K."/>
            <person name="Lindquist E.A."/>
            <person name="Lipzen A."/>
            <person name="Lundell T."/>
            <person name="Morin E."/>
            <person name="Murat C."/>
            <person name="Sun H."/>
            <person name="Tunlid A."/>
            <person name="Henrissat B."/>
            <person name="Grigoriev I.V."/>
            <person name="Hibbett D.S."/>
            <person name="Martin F."/>
            <person name="Nordberg H.P."/>
            <person name="Cantor M.N."/>
            <person name="Hua S.X."/>
        </authorList>
    </citation>
    <scope>NUCLEOTIDE SEQUENCE [LARGE SCALE GENOMIC DNA]</scope>
    <source>
        <strain evidence="2 3">ATCC 200175</strain>
    </source>
</reference>
<proteinExistence type="predicted"/>
<keyword evidence="3" id="KW-1185">Reference proteome</keyword>
<dbReference type="InterPro" id="IPR004875">
    <property type="entry name" value="DDE_SF_endonuclease_dom"/>
</dbReference>
<organism evidence="2 3">
    <name type="scientific">Paxillus involutus ATCC 200175</name>
    <dbReference type="NCBI Taxonomy" id="664439"/>
    <lineage>
        <taxon>Eukaryota</taxon>
        <taxon>Fungi</taxon>
        <taxon>Dikarya</taxon>
        <taxon>Basidiomycota</taxon>
        <taxon>Agaricomycotina</taxon>
        <taxon>Agaricomycetes</taxon>
        <taxon>Agaricomycetidae</taxon>
        <taxon>Boletales</taxon>
        <taxon>Paxilineae</taxon>
        <taxon>Paxillaceae</taxon>
        <taxon>Paxillus</taxon>
    </lineage>
</organism>
<sequence length="263" mass="30423">KRTIRKKVFALVGKHPGENWIYRFLARHPDIKLGRPSGLDPKRAQSFNRKTVEDHFTLLGVLMDKYEIPWENVYNMDEKGCQRGGGRGQSRLKYLLSRKRRTHHKLRSSNLELVTIVECVCADGSNLQPAFVFSGKQHSPEWWTTDPAIQTFTTDNGWTNDFVGTEWFRDCFIPQSKEQNKSEKPILLIFDGHSSHSVDEIRNLALANNIHLFCLPPHTTHNLQPLDVGVFGTLQEAWKKRCDEVIIETGSEIPRPHFVREYM</sequence>
<gene>
    <name evidence="2" type="ORF">PAXINDRAFT_37993</name>
</gene>
<reference evidence="3" key="2">
    <citation type="submission" date="2015-01" db="EMBL/GenBank/DDBJ databases">
        <title>Evolutionary Origins and Diversification of the Mycorrhizal Mutualists.</title>
        <authorList>
            <consortium name="DOE Joint Genome Institute"/>
            <consortium name="Mycorrhizal Genomics Consortium"/>
            <person name="Kohler A."/>
            <person name="Kuo A."/>
            <person name="Nagy L.G."/>
            <person name="Floudas D."/>
            <person name="Copeland A."/>
            <person name="Barry K.W."/>
            <person name="Cichocki N."/>
            <person name="Veneault-Fourrey C."/>
            <person name="LaButti K."/>
            <person name="Lindquist E.A."/>
            <person name="Lipzen A."/>
            <person name="Lundell T."/>
            <person name="Morin E."/>
            <person name="Murat C."/>
            <person name="Riley R."/>
            <person name="Ohm R."/>
            <person name="Sun H."/>
            <person name="Tunlid A."/>
            <person name="Henrissat B."/>
            <person name="Grigoriev I.V."/>
            <person name="Hibbett D.S."/>
            <person name="Martin F."/>
        </authorList>
    </citation>
    <scope>NUCLEOTIDE SEQUENCE [LARGE SCALE GENOMIC DNA]</scope>
    <source>
        <strain evidence="3">ATCC 200175</strain>
    </source>
</reference>
<feature type="non-terminal residue" evidence="2">
    <location>
        <position position="1"/>
    </location>
</feature>
<evidence type="ECO:0000313" key="2">
    <source>
        <dbReference type="EMBL" id="KIJ04654.1"/>
    </source>
</evidence>